<keyword evidence="2" id="KW-1185">Reference proteome</keyword>
<name>A0ABV8KP04_9ACTN</name>
<dbReference type="Proteomes" id="UP001595868">
    <property type="component" value="Unassembled WGS sequence"/>
</dbReference>
<proteinExistence type="predicted"/>
<evidence type="ECO:0000313" key="1">
    <source>
        <dbReference type="EMBL" id="MFC4107814.1"/>
    </source>
</evidence>
<comment type="caution">
    <text evidence="1">The sequence shown here is derived from an EMBL/GenBank/DDBJ whole genome shotgun (WGS) entry which is preliminary data.</text>
</comment>
<organism evidence="1 2">
    <name type="scientific">Micromonospora zhanjiangensis</name>
    <dbReference type="NCBI Taxonomy" id="1522057"/>
    <lineage>
        <taxon>Bacteria</taxon>
        <taxon>Bacillati</taxon>
        <taxon>Actinomycetota</taxon>
        <taxon>Actinomycetes</taxon>
        <taxon>Micromonosporales</taxon>
        <taxon>Micromonosporaceae</taxon>
        <taxon>Micromonospora</taxon>
    </lineage>
</organism>
<dbReference type="RefSeq" id="WP_377547226.1">
    <property type="nucleotide sequence ID" value="NZ_JBHSBN010000011.1"/>
</dbReference>
<dbReference type="EMBL" id="JBHSBN010000011">
    <property type="protein sequence ID" value="MFC4107814.1"/>
    <property type="molecule type" value="Genomic_DNA"/>
</dbReference>
<protein>
    <submittedName>
        <fullName evidence="1">Uncharacterized protein</fullName>
    </submittedName>
</protein>
<sequence>MSLHPTKSRIALLDQVGRGLVFRDAINDSYVAADRKVTAAIAEMRRAGWVELDDSRPGDYWRLTTTGEAARGPLTSLGELVFSTYSQPGGIELMIRRIPERGAYTYWLYVGGERKHGPYWESKDAYDRLKQLGGRL</sequence>
<evidence type="ECO:0000313" key="2">
    <source>
        <dbReference type="Proteomes" id="UP001595868"/>
    </source>
</evidence>
<accession>A0ABV8KP04</accession>
<gene>
    <name evidence="1" type="ORF">ACFOX0_18015</name>
</gene>
<reference evidence="2" key="1">
    <citation type="journal article" date="2019" name="Int. J. Syst. Evol. Microbiol.">
        <title>The Global Catalogue of Microorganisms (GCM) 10K type strain sequencing project: providing services to taxonomists for standard genome sequencing and annotation.</title>
        <authorList>
            <consortium name="The Broad Institute Genomics Platform"/>
            <consortium name="The Broad Institute Genome Sequencing Center for Infectious Disease"/>
            <person name="Wu L."/>
            <person name="Ma J."/>
        </authorList>
    </citation>
    <scope>NUCLEOTIDE SEQUENCE [LARGE SCALE GENOMIC DNA]</scope>
    <source>
        <strain evidence="2">2902at01</strain>
    </source>
</reference>